<keyword evidence="2" id="KW-0812">Transmembrane</keyword>
<dbReference type="SUPFAM" id="SSF110296">
    <property type="entry name" value="Oligoxyloglucan reducing end-specific cellobiohydrolase"/>
    <property type="match status" value="1"/>
</dbReference>
<evidence type="ECO:0000313" key="3">
    <source>
        <dbReference type="EMBL" id="MFB9678108.1"/>
    </source>
</evidence>
<proteinExistence type="predicted"/>
<keyword evidence="2" id="KW-1133">Transmembrane helix</keyword>
<feature type="compositionally biased region" description="Basic and acidic residues" evidence="1">
    <location>
        <begin position="21"/>
        <end position="32"/>
    </location>
</feature>
<accession>A0ABV5TKD9</accession>
<evidence type="ECO:0000256" key="1">
    <source>
        <dbReference type="SAM" id="MobiDB-lite"/>
    </source>
</evidence>
<evidence type="ECO:0000313" key="4">
    <source>
        <dbReference type="Proteomes" id="UP001589610"/>
    </source>
</evidence>
<protein>
    <recommendedName>
        <fullName evidence="5">Exo-alpha-sialidase</fullName>
    </recommendedName>
</protein>
<dbReference type="Proteomes" id="UP001589610">
    <property type="component" value="Unassembled WGS sequence"/>
</dbReference>
<sequence length="1111" mass="114780">MASGPHDPRSREWPADDDGVHDDAVHEGRSQESHTSPPTIQHSPPGPSDDAARGLPMASPWMLPPFAAPTPDDGEPPQARPEGLGGERRRPYARPYGPAPQPPASQPPSPQPPVSRPAGPPTPQEPPADPAADSPSDEERPAGPGRHATPERGRPRLVDRPDLLVASGPAPERRGRRRAERPDLLVASAPSREPGGDGRTEPPPAPEERIRVEPSIVATPEPAPEPESGPDPRPEPGSEPGSRPGRPFEPGRPAEPERIAEHEWPADPERPAEHERSAEHERPSVPVEDDFEPVRRVGRPPGGRPARPDLLVAQGPPGRRGPNGGRHHRPATAPSAVRRSTPTRRRRGRGLVIPFLMVLVLTVAVGGGLVLWGWVSSPFATGLRLVGDEVTSGDDNFVPLAGVGGNGSNQVLNAVASVGSVMVAVGSDTTSPVPRPLFLVSPDGGTTWQLGKVTGPAGYETGPTTVGRVAGGDGLWLAAGNDPLGSGHGLWTSSDGYGWHAADPGELGAFARGDKIMDLARTGYGFVAVGAAVLDDGTTGAVAWVSPDGRAWERVETREIGMPDKVRGIKAVVARGDAVVALADPAQGQSTSVILRSSDGGRSWQRTGAALDDVIPEPGALAVAAGGFVLVPTQQRSDKGEVRVYCSPEGADWKACGAITGLGPEGTGVKRLASSSAGVAAVVESGFERYTVHTSEDGRDWSKTTDLGEVPGSLRALALSDTGTLVVGGDERAADVDNRVVLITAPKGGEPKPVSLGGIQGLARAARETARVAAGDGRFVAVGAVSGDAGIWSSGSGENWKAGGPAQLFGGPRRQALADVAHGRRGWLAAGSTMTDASSTEPLMLTSSDGQSWRRVPVLGPLAPAGDHDFLAPHAVAAGPSGYVMAGEDRGPAATVPVLWFSADLKRYSRAAKLPAGGTGVRLHDVSATSSGYVAVGGIGTAERETGVVWVSADGVNWTARKPVLPPGATSAGLRHVVLYGGYVVAAGTARTEDGTRAFGAVSDDNGASWEFSWFPADRASAVQDLAATPEGVVAVGWHGAPGAGDSAAWTSEDGLKWQRHTPSQGSLDGDGAQWLGAVAVSGGQVVALGRSTTYSADHLTLWRSTLTSSR</sequence>
<evidence type="ECO:0000256" key="2">
    <source>
        <dbReference type="SAM" id="Phobius"/>
    </source>
</evidence>
<feature type="compositionally biased region" description="Basic and acidic residues" evidence="1">
    <location>
        <begin position="148"/>
        <end position="162"/>
    </location>
</feature>
<dbReference type="RefSeq" id="WP_344744951.1">
    <property type="nucleotide sequence ID" value="NZ_BAAAWW010000055.1"/>
</dbReference>
<dbReference type="InterPro" id="IPR036278">
    <property type="entry name" value="Sialidase_sf"/>
</dbReference>
<feature type="compositionally biased region" description="Pro residues" evidence="1">
    <location>
        <begin position="97"/>
        <end position="129"/>
    </location>
</feature>
<dbReference type="Gene3D" id="2.120.10.10">
    <property type="match status" value="1"/>
</dbReference>
<organism evidence="3 4">
    <name type="scientific">Streptosporangium vulgare</name>
    <dbReference type="NCBI Taxonomy" id="46190"/>
    <lineage>
        <taxon>Bacteria</taxon>
        <taxon>Bacillati</taxon>
        <taxon>Actinomycetota</taxon>
        <taxon>Actinomycetes</taxon>
        <taxon>Streptosporangiales</taxon>
        <taxon>Streptosporangiaceae</taxon>
        <taxon>Streptosporangium</taxon>
    </lineage>
</organism>
<feature type="compositionally biased region" description="Basic and acidic residues" evidence="1">
    <location>
        <begin position="252"/>
        <end position="283"/>
    </location>
</feature>
<gene>
    <name evidence="3" type="ORF">ACFFRH_21720</name>
</gene>
<keyword evidence="4" id="KW-1185">Reference proteome</keyword>
<dbReference type="EMBL" id="JBHMBS010000010">
    <property type="protein sequence ID" value="MFB9678108.1"/>
    <property type="molecule type" value="Genomic_DNA"/>
</dbReference>
<dbReference type="CDD" id="cd15482">
    <property type="entry name" value="Sialidase_non-viral"/>
    <property type="match status" value="1"/>
</dbReference>
<evidence type="ECO:0008006" key="5">
    <source>
        <dbReference type="Google" id="ProtNLM"/>
    </source>
</evidence>
<keyword evidence="2" id="KW-0472">Membrane</keyword>
<feature type="compositionally biased region" description="Basic and acidic residues" evidence="1">
    <location>
        <begin position="1"/>
        <end position="14"/>
    </location>
</feature>
<name>A0ABV5TKD9_9ACTN</name>
<feature type="region of interest" description="Disordered" evidence="1">
    <location>
        <begin position="1"/>
        <end position="345"/>
    </location>
</feature>
<feature type="compositionally biased region" description="Basic and acidic residues" evidence="1">
    <location>
        <begin position="194"/>
        <end position="212"/>
    </location>
</feature>
<reference evidence="3 4" key="1">
    <citation type="submission" date="2024-09" db="EMBL/GenBank/DDBJ databases">
        <authorList>
            <person name="Sun Q."/>
            <person name="Mori K."/>
        </authorList>
    </citation>
    <scope>NUCLEOTIDE SEQUENCE [LARGE SCALE GENOMIC DNA]</scope>
    <source>
        <strain evidence="3 4">JCM 3028</strain>
    </source>
</reference>
<comment type="caution">
    <text evidence="3">The sequence shown here is derived from an EMBL/GenBank/DDBJ whole genome shotgun (WGS) entry which is preliminary data.</text>
</comment>
<dbReference type="SUPFAM" id="SSF50939">
    <property type="entry name" value="Sialidases"/>
    <property type="match status" value="1"/>
</dbReference>
<feature type="compositionally biased region" description="Polar residues" evidence="1">
    <location>
        <begin position="33"/>
        <end position="42"/>
    </location>
</feature>
<feature type="transmembrane region" description="Helical" evidence="2">
    <location>
        <begin position="351"/>
        <end position="375"/>
    </location>
</feature>